<dbReference type="InterPro" id="IPR036389">
    <property type="entry name" value="RNase_III_sf"/>
</dbReference>
<evidence type="ECO:0000259" key="14">
    <source>
        <dbReference type="PROSITE" id="PS51194"/>
    </source>
</evidence>
<dbReference type="PROSITE" id="PS00517">
    <property type="entry name" value="RNASE_3_1"/>
    <property type="match status" value="1"/>
</dbReference>
<dbReference type="InterPro" id="IPR038248">
    <property type="entry name" value="Dicer_dimer_sf"/>
</dbReference>
<evidence type="ECO:0000256" key="2">
    <source>
        <dbReference type="ARBA" id="ARBA00022737"/>
    </source>
</evidence>
<dbReference type="Gene3D" id="3.40.50.300">
    <property type="entry name" value="P-loop containing nucleotide triphosphate hydrolases"/>
    <property type="match status" value="3"/>
</dbReference>
<protein>
    <recommendedName>
        <fullName evidence="18">Dicer-like protein 2</fullName>
    </recommendedName>
</protein>
<evidence type="ECO:0000256" key="4">
    <source>
        <dbReference type="ARBA" id="ARBA00022801"/>
    </source>
</evidence>
<evidence type="ECO:0000256" key="3">
    <source>
        <dbReference type="ARBA" id="ARBA00022741"/>
    </source>
</evidence>
<comment type="function">
    <text evidence="9">Dicer-like endonuclease involved in cleaving double-stranded RNA in the RNA interference (RNAi) pathway. Produces 21 to 25 bp dsRNAs (siRNAs) which target the selective destruction of homologous RNAs leading to sequence-specific suppression of gene expression, called post-transcriptional gene silencing (PTGS). Part of a broad host defense response against viral infection and transposons.</text>
</comment>
<dbReference type="PROSITE" id="PS51192">
    <property type="entry name" value="HELICASE_ATP_BIND_1"/>
    <property type="match status" value="1"/>
</dbReference>
<dbReference type="InterPro" id="IPR000999">
    <property type="entry name" value="RNase_III_dom"/>
</dbReference>
<keyword evidence="5" id="KW-0347">Helicase</keyword>
<evidence type="ECO:0000256" key="1">
    <source>
        <dbReference type="ARBA" id="ARBA00022721"/>
    </source>
</evidence>
<evidence type="ECO:0000256" key="10">
    <source>
        <dbReference type="PROSITE-ProRule" id="PRU00657"/>
    </source>
</evidence>
<evidence type="ECO:0000256" key="7">
    <source>
        <dbReference type="ARBA" id="ARBA00022884"/>
    </source>
</evidence>
<sequence length="1709" mass="191470">MSKSKCKEHQSDPNLAYHLTLLEDSDDHSDEVVLAPVFTGPVLNQSGQIPSQFALLGGLKRVQAPGFPTPQNQLIEKDPRLFFNVSSPSSTFICGSQGSGKSHTLSCILEGGLIPSKAGRLPNPLTAVVFHYDTFICDNGGSPCEAAFLASHSQINVRVLCAPTNIRTIRGTYARFNIKVEPLQIDQANLNTKRMLDLMAVGQDQGSVPLYMHTVQRILREMRFLQQEHASKFDYQEFKKRVLGSDLLPSQLEPLKQRLETLESFMPSHQAKPASGINKKNGKSQAASSSWAPEPSQLTIVDLSCPCISPDTACSLFNVCFEIFMEQDTKVGRIVALDEAHKYMKDSVEARSFTDTLLSTVRLQRHLGARILISTQEPTISSDLLSLCSVTIVHRFTSPAWLRALQGHVAAAALGTQFSEEAATTIEEESVMPEVSGKLSLFYRIVNLRVGEALLFCPGAVLGTAAESPSSPDLSRLGAGYLVIRIRKRLTEDGGKSVISLYMSNVQPRAYQLEMFEMSMKNNIIAVMVWFLVPTKVLCSQQLQYISQYMPAVSMRMLTGDDGVDCWRNQKIWDTALQGVKVVFSTYAVLCDALTHGFVLLHRLALIVFDEGNRIMRDFYHAAHAARPEKSTLPSILGLTASVDVAKIPELEQNLNATCRAPLVQHQELTKNVPYRNLTKILFIQSNCGTVVPPSYLDTLEGTVIHLREHGKIEGYSIPSELSKIPSKARAIWYHLGAWALRHFLTKSLQQVAQQITEHENTSSAPSCNQRFIALRAALNSIVEGVDVHLQSTGSISDKVKRLLSFLRARGHAEFSGVIFVRERVTAYVLAALLNAHPLTQSAFRCAPCVSSSVRCESLSVERNEDVILQFRSGLKNLIIATSVLEEGIDRPACHLVISFDTPDNITSFIQRRGRARQGLSEFAVMEAKDVQTISASSKQYSDLELQMQGICLDHKRSHQGLEVDDTESDEVFLQLRLHTGALLTSENAIPHLHHFCTTLRSETLGETHPTFSYKKNDEGLTQSTVYLPSGIDRSLRIVDGHHWWGTKQSARQDAAFQAMRVLHGQDLIDDHLLPLFSNNPSTSEIQETAILAELPQVENLINFWRGIPGLWTERMLYKCRINFAANGKDRPELTMALFTPVKLPVKEDLDLYWDDQTTITVTLHPFNIETAVSPFSRCLMREITTLLFQSTHASSAREQYPDFLPFFTPDLPLQDLEEWLSVNQGSIAIRGGRNKIPVLAPSGFIRSPSLHFTPHVFVRWIRRPDPEGLLIECRRFGKRKNLLERGSLSHRTPRDSESFNTIRVAATECTLDFLPWELSLASLAIPPIIQLLHQHLMASEIQVKMFKDLPMIGSSYLKDAITAPSSQWPSNYQRLEFWGDSILKCVVAVHAFSQYPLWHEGYLSSFKDQLVSNERLTKVFADVVEALTAAAYECGGISLSQQLLGIFLPELSNISTESECTQTEDHTFPIHLEEKIDLLLAFKFQNRALIWEALTHPSWQRDNTTGSYQRLEFLGDAVLDFLVSKNLYNRHPKLAEGQMTELRAATVNADFLAFLCMELTLTEPHCSKPSSILDDFETSILSKNTSLWMFMRHDAPEIIKSQASCSERYRILRDKIKRNLNNDVSYPWATLAQLAPPKFYSDIIESTIGAIFIDTGGCIDACEQFLERINLIAYLGRFVGQAVLLRHPKNALDRILGSRRSDFQMTLL</sequence>
<reference evidence="17" key="1">
    <citation type="journal article" date="2017" name="Nat. Microbiol.">
        <title>Global analysis of biosynthetic gene clusters reveals vast potential of secondary metabolite production in Penicillium species.</title>
        <authorList>
            <person name="Nielsen J.C."/>
            <person name="Grijseels S."/>
            <person name="Prigent S."/>
            <person name="Ji B."/>
            <person name="Dainat J."/>
            <person name="Nielsen K.F."/>
            <person name="Frisvad J.C."/>
            <person name="Workman M."/>
            <person name="Nielsen J."/>
        </authorList>
    </citation>
    <scope>NUCLEOTIDE SEQUENCE [LARGE SCALE GENOMIC DNA]</scope>
    <source>
        <strain evidence="17">IBT 31811</strain>
    </source>
</reference>
<keyword evidence="3" id="KW-0547">Nucleotide-binding</keyword>
<feature type="domain" description="RNase III" evidence="12">
    <location>
        <begin position="1357"/>
        <end position="1420"/>
    </location>
</feature>
<evidence type="ECO:0000256" key="6">
    <source>
        <dbReference type="ARBA" id="ARBA00022840"/>
    </source>
</evidence>
<dbReference type="PANTHER" id="PTHR14950">
    <property type="entry name" value="DICER-RELATED"/>
    <property type="match status" value="1"/>
</dbReference>
<dbReference type="Pfam" id="PF00636">
    <property type="entry name" value="Ribonuclease_3"/>
    <property type="match status" value="2"/>
</dbReference>
<dbReference type="PROSITE" id="PS51327">
    <property type="entry name" value="DICER_DSRBF"/>
    <property type="match status" value="1"/>
</dbReference>
<keyword evidence="4" id="KW-0378">Hydrolase</keyword>
<dbReference type="InterPro" id="IPR011545">
    <property type="entry name" value="DEAD/DEAH_box_helicase_dom"/>
</dbReference>
<comment type="similarity">
    <text evidence="10">Belongs to the helicase family. Dicer subfamily.</text>
</comment>
<dbReference type="Proteomes" id="UP000191672">
    <property type="component" value="Unassembled WGS sequence"/>
</dbReference>
<evidence type="ECO:0000256" key="8">
    <source>
        <dbReference type="ARBA" id="ARBA00023118"/>
    </source>
</evidence>
<dbReference type="PROSITE" id="PS50142">
    <property type="entry name" value="RNASE_3_2"/>
    <property type="match status" value="2"/>
</dbReference>
<dbReference type="STRING" id="416450.A0A1V6PEQ4"/>
<feature type="domain" description="Dicer dsRNA-binding fold" evidence="15">
    <location>
        <begin position="989"/>
        <end position="1083"/>
    </location>
</feature>
<organism evidence="16 17">
    <name type="scientific">Penicillium antarcticum</name>
    <dbReference type="NCBI Taxonomy" id="416450"/>
    <lineage>
        <taxon>Eukaryota</taxon>
        <taxon>Fungi</taxon>
        <taxon>Dikarya</taxon>
        <taxon>Ascomycota</taxon>
        <taxon>Pezizomycotina</taxon>
        <taxon>Eurotiomycetes</taxon>
        <taxon>Eurotiomycetidae</taxon>
        <taxon>Eurotiales</taxon>
        <taxon>Aspergillaceae</taxon>
        <taxon>Penicillium</taxon>
    </lineage>
</organism>
<dbReference type="SUPFAM" id="SSF52540">
    <property type="entry name" value="P-loop containing nucleoside triphosphate hydrolases"/>
    <property type="match status" value="2"/>
</dbReference>
<dbReference type="PROSITE" id="PS51194">
    <property type="entry name" value="HELICASE_CTER"/>
    <property type="match status" value="1"/>
</dbReference>
<dbReference type="InterPro" id="IPR001650">
    <property type="entry name" value="Helicase_C-like"/>
</dbReference>
<evidence type="ECO:0000259" key="15">
    <source>
        <dbReference type="PROSITE" id="PS51327"/>
    </source>
</evidence>
<evidence type="ECO:0000259" key="12">
    <source>
        <dbReference type="PROSITE" id="PS50142"/>
    </source>
</evidence>
<dbReference type="InterPro" id="IPR027417">
    <property type="entry name" value="P-loop_NTPase"/>
</dbReference>
<evidence type="ECO:0000256" key="9">
    <source>
        <dbReference type="ARBA" id="ARBA00025403"/>
    </source>
</evidence>
<feature type="region of interest" description="Disordered" evidence="11">
    <location>
        <begin position="269"/>
        <end position="291"/>
    </location>
</feature>
<proteinExistence type="inferred from homology"/>
<dbReference type="GO" id="GO:0004386">
    <property type="term" value="F:helicase activity"/>
    <property type="evidence" value="ECO:0007669"/>
    <property type="project" value="UniProtKB-KW"/>
</dbReference>
<dbReference type="SUPFAM" id="SSF69065">
    <property type="entry name" value="RNase III domain-like"/>
    <property type="match status" value="2"/>
</dbReference>
<evidence type="ECO:0000256" key="5">
    <source>
        <dbReference type="ARBA" id="ARBA00022806"/>
    </source>
</evidence>
<dbReference type="GO" id="GO:0004525">
    <property type="term" value="F:ribonuclease III activity"/>
    <property type="evidence" value="ECO:0007669"/>
    <property type="project" value="InterPro"/>
</dbReference>
<dbReference type="Pfam" id="PF03368">
    <property type="entry name" value="Dicer_dimer"/>
    <property type="match status" value="1"/>
</dbReference>
<feature type="domain" description="RNase III" evidence="12">
    <location>
        <begin position="1470"/>
        <end position="1657"/>
    </location>
</feature>
<dbReference type="InterPro" id="IPR005034">
    <property type="entry name" value="Dicer_dimerisation"/>
</dbReference>
<dbReference type="GO" id="GO:0003723">
    <property type="term" value="F:RNA binding"/>
    <property type="evidence" value="ECO:0007669"/>
    <property type="project" value="UniProtKB-UniRule"/>
</dbReference>
<dbReference type="InterPro" id="IPR014001">
    <property type="entry name" value="Helicase_ATP-bd"/>
</dbReference>
<keyword evidence="1" id="KW-0930">Antiviral protein</keyword>
<dbReference type="GO" id="GO:0030422">
    <property type="term" value="P:siRNA processing"/>
    <property type="evidence" value="ECO:0007669"/>
    <property type="project" value="TreeGrafter"/>
</dbReference>
<dbReference type="EMBL" id="MDYN01000148">
    <property type="protein sequence ID" value="OQD75569.1"/>
    <property type="molecule type" value="Genomic_DNA"/>
</dbReference>
<dbReference type="Pfam" id="PF00271">
    <property type="entry name" value="Helicase_C"/>
    <property type="match status" value="1"/>
</dbReference>
<dbReference type="SMART" id="SM00490">
    <property type="entry name" value="HELICc"/>
    <property type="match status" value="1"/>
</dbReference>
<keyword evidence="2" id="KW-0677">Repeat</keyword>
<feature type="domain" description="Helicase ATP-binding" evidence="13">
    <location>
        <begin position="488"/>
        <end position="661"/>
    </location>
</feature>
<accession>A0A1V6PEQ4</accession>
<dbReference type="GO" id="GO:0050688">
    <property type="term" value="P:regulation of defense response to virus"/>
    <property type="evidence" value="ECO:0007669"/>
    <property type="project" value="UniProtKB-KW"/>
</dbReference>
<dbReference type="GO" id="GO:0005737">
    <property type="term" value="C:cytoplasm"/>
    <property type="evidence" value="ECO:0007669"/>
    <property type="project" value="TreeGrafter"/>
</dbReference>
<keyword evidence="8" id="KW-0051">Antiviral defense</keyword>
<evidence type="ECO:0000313" key="17">
    <source>
        <dbReference type="Proteomes" id="UP000191672"/>
    </source>
</evidence>
<dbReference type="SMART" id="SM00535">
    <property type="entry name" value="RIBOc"/>
    <property type="match status" value="2"/>
</dbReference>
<evidence type="ECO:0000256" key="11">
    <source>
        <dbReference type="SAM" id="MobiDB-lite"/>
    </source>
</evidence>
<keyword evidence="17" id="KW-1185">Reference proteome</keyword>
<dbReference type="Pfam" id="PF00270">
    <property type="entry name" value="DEAD"/>
    <property type="match status" value="1"/>
</dbReference>
<keyword evidence="7 10" id="KW-0694">RNA-binding</keyword>
<name>A0A1V6PEQ4_9EURO</name>
<dbReference type="Gene3D" id="3.30.160.380">
    <property type="entry name" value="Dicer dimerisation domain"/>
    <property type="match status" value="1"/>
</dbReference>
<dbReference type="PANTHER" id="PTHR14950:SF37">
    <property type="entry name" value="ENDORIBONUCLEASE DICER"/>
    <property type="match status" value="1"/>
</dbReference>
<evidence type="ECO:0008006" key="18">
    <source>
        <dbReference type="Google" id="ProtNLM"/>
    </source>
</evidence>
<gene>
    <name evidence="16" type="ORF">PENANT_c148G07440</name>
</gene>
<evidence type="ECO:0000313" key="16">
    <source>
        <dbReference type="EMBL" id="OQD75569.1"/>
    </source>
</evidence>
<dbReference type="CDD" id="cd00593">
    <property type="entry name" value="RIBOc"/>
    <property type="match status" value="2"/>
</dbReference>
<dbReference type="GO" id="GO:0005634">
    <property type="term" value="C:nucleus"/>
    <property type="evidence" value="ECO:0007669"/>
    <property type="project" value="TreeGrafter"/>
</dbReference>
<dbReference type="Gene3D" id="1.10.1520.10">
    <property type="entry name" value="Ribonuclease III domain"/>
    <property type="match status" value="2"/>
</dbReference>
<dbReference type="GO" id="GO:0005524">
    <property type="term" value="F:ATP binding"/>
    <property type="evidence" value="ECO:0007669"/>
    <property type="project" value="UniProtKB-KW"/>
</dbReference>
<comment type="caution">
    <text evidence="16">The sequence shown here is derived from an EMBL/GenBank/DDBJ whole genome shotgun (WGS) entry which is preliminary data.</text>
</comment>
<feature type="domain" description="Helicase C-terminal" evidence="14">
    <location>
        <begin position="799"/>
        <end position="952"/>
    </location>
</feature>
<keyword evidence="6" id="KW-0067">ATP-binding</keyword>
<dbReference type="GO" id="GO:0051607">
    <property type="term" value="P:defense response to virus"/>
    <property type="evidence" value="ECO:0007669"/>
    <property type="project" value="UniProtKB-KW"/>
</dbReference>
<evidence type="ECO:0000259" key="13">
    <source>
        <dbReference type="PROSITE" id="PS51192"/>
    </source>
</evidence>